<dbReference type="Proteomes" id="UP000034883">
    <property type="component" value="Chromosome"/>
</dbReference>
<comment type="catalytic activity">
    <reaction evidence="1">
        <text>Hydrolyzes the link between N-acetylmuramoyl residues and L-amino acid residues in certain cell-wall glycopeptides.</text>
        <dbReference type="EC" id="3.5.1.28"/>
    </reaction>
</comment>
<dbReference type="PANTHER" id="PTHR30404:SF0">
    <property type="entry name" value="N-ACETYLMURAMOYL-L-ALANINE AMIDASE AMIC"/>
    <property type="match status" value="1"/>
</dbReference>
<evidence type="ECO:0000256" key="1">
    <source>
        <dbReference type="ARBA" id="ARBA00001561"/>
    </source>
</evidence>
<feature type="domain" description="MurNAc-LAA" evidence="6">
    <location>
        <begin position="81"/>
        <end position="192"/>
    </location>
</feature>
<organism evidence="7 8">
    <name type="scientific">Sandaracinus amylolyticus</name>
    <dbReference type="NCBI Taxonomy" id="927083"/>
    <lineage>
        <taxon>Bacteria</taxon>
        <taxon>Pseudomonadati</taxon>
        <taxon>Myxococcota</taxon>
        <taxon>Polyangia</taxon>
        <taxon>Polyangiales</taxon>
        <taxon>Sandaracinaceae</taxon>
        <taxon>Sandaracinus</taxon>
    </lineage>
</organism>
<gene>
    <name evidence="7" type="ORF">DB32_008881</name>
</gene>
<name>A0A0F6YNB6_9BACT</name>
<feature type="signal peptide" evidence="5">
    <location>
        <begin position="1"/>
        <end position="19"/>
    </location>
</feature>
<dbReference type="Gene3D" id="3.40.630.40">
    <property type="entry name" value="Zn-dependent exopeptidases"/>
    <property type="match status" value="1"/>
</dbReference>
<dbReference type="NCBIfam" id="TIGR03901">
    <property type="entry name" value="MYXO-CTERM"/>
    <property type="match status" value="1"/>
</dbReference>
<keyword evidence="5" id="KW-0732">Signal</keyword>
<dbReference type="STRING" id="927083.DB32_008881"/>
<dbReference type="EC" id="3.5.1.28" evidence="2"/>
<dbReference type="CDD" id="cd02696">
    <property type="entry name" value="MurNAc-LAA"/>
    <property type="match status" value="1"/>
</dbReference>
<dbReference type="InterPro" id="IPR050695">
    <property type="entry name" value="N-acetylmuramoyl_amidase_3"/>
</dbReference>
<dbReference type="InterPro" id="IPR024038">
    <property type="entry name" value="MYXO-CTERM"/>
</dbReference>
<dbReference type="RefSeq" id="WP_157070393.1">
    <property type="nucleotide sequence ID" value="NZ_CP011125.1"/>
</dbReference>
<dbReference type="Pfam" id="PF01520">
    <property type="entry name" value="Amidase_3"/>
    <property type="match status" value="1"/>
</dbReference>
<evidence type="ECO:0000313" key="7">
    <source>
        <dbReference type="EMBL" id="AKF11732.1"/>
    </source>
</evidence>
<feature type="chain" id="PRO_5002512482" description="N-acetylmuramoyl-L-alanine amidase" evidence="5">
    <location>
        <begin position="20"/>
        <end position="675"/>
    </location>
</feature>
<evidence type="ECO:0000256" key="3">
    <source>
        <dbReference type="ARBA" id="ARBA00022801"/>
    </source>
</evidence>
<evidence type="ECO:0000256" key="4">
    <source>
        <dbReference type="SAM" id="MobiDB-lite"/>
    </source>
</evidence>
<dbReference type="SUPFAM" id="SSF53187">
    <property type="entry name" value="Zn-dependent exopeptidases"/>
    <property type="match status" value="1"/>
</dbReference>
<dbReference type="GO" id="GO:0030288">
    <property type="term" value="C:outer membrane-bounded periplasmic space"/>
    <property type="evidence" value="ECO:0007669"/>
    <property type="project" value="TreeGrafter"/>
</dbReference>
<dbReference type="SUPFAM" id="SSF49452">
    <property type="entry name" value="Starch-binding domain-like"/>
    <property type="match status" value="1"/>
</dbReference>
<evidence type="ECO:0000313" key="8">
    <source>
        <dbReference type="Proteomes" id="UP000034883"/>
    </source>
</evidence>
<feature type="region of interest" description="Disordered" evidence="4">
    <location>
        <begin position="317"/>
        <end position="337"/>
    </location>
</feature>
<dbReference type="SUPFAM" id="SSF82171">
    <property type="entry name" value="DPP6 N-terminal domain-like"/>
    <property type="match status" value="1"/>
</dbReference>
<dbReference type="PANTHER" id="PTHR30404">
    <property type="entry name" value="N-ACETYLMURAMOYL-L-ALANINE AMIDASE"/>
    <property type="match status" value="1"/>
</dbReference>
<evidence type="ECO:0000256" key="5">
    <source>
        <dbReference type="SAM" id="SignalP"/>
    </source>
</evidence>
<dbReference type="SMART" id="SM00646">
    <property type="entry name" value="Ami_3"/>
    <property type="match status" value="1"/>
</dbReference>
<dbReference type="GO" id="GO:0009253">
    <property type="term" value="P:peptidoglycan catabolic process"/>
    <property type="evidence" value="ECO:0007669"/>
    <property type="project" value="InterPro"/>
</dbReference>
<dbReference type="Gene3D" id="2.60.40.1120">
    <property type="entry name" value="Carboxypeptidase-like, regulatory domain"/>
    <property type="match status" value="1"/>
</dbReference>
<keyword evidence="8" id="KW-1185">Reference proteome</keyword>
<evidence type="ECO:0000256" key="2">
    <source>
        <dbReference type="ARBA" id="ARBA00011901"/>
    </source>
</evidence>
<dbReference type="InterPro" id="IPR013784">
    <property type="entry name" value="Carb-bd-like_fold"/>
</dbReference>
<reference evidence="7 8" key="1">
    <citation type="submission" date="2015-03" db="EMBL/GenBank/DDBJ databases">
        <title>Genome assembly of Sandaracinus amylolyticus DSM 53668.</title>
        <authorList>
            <person name="Sharma G."/>
            <person name="Subramanian S."/>
        </authorList>
    </citation>
    <scope>NUCLEOTIDE SEQUENCE [LARGE SCALE GENOMIC DNA]</scope>
    <source>
        <strain evidence="7 8">DSM 53668</strain>
    </source>
</reference>
<dbReference type="KEGG" id="samy:DB32_008881"/>
<dbReference type="InterPro" id="IPR002508">
    <property type="entry name" value="MurNAc-LAA_cat"/>
</dbReference>
<dbReference type="GO" id="GO:0008745">
    <property type="term" value="F:N-acetylmuramoyl-L-alanine amidase activity"/>
    <property type="evidence" value="ECO:0007669"/>
    <property type="project" value="UniProtKB-EC"/>
</dbReference>
<dbReference type="OrthoDB" id="9806267at2"/>
<dbReference type="EMBL" id="CP011125">
    <property type="protein sequence ID" value="AKF11732.1"/>
    <property type="molecule type" value="Genomic_DNA"/>
</dbReference>
<keyword evidence="3" id="KW-0378">Hydrolase</keyword>
<dbReference type="GO" id="GO:0030246">
    <property type="term" value="F:carbohydrate binding"/>
    <property type="evidence" value="ECO:0007669"/>
    <property type="project" value="InterPro"/>
</dbReference>
<dbReference type="Pfam" id="PF13620">
    <property type="entry name" value="CarboxypepD_reg"/>
    <property type="match status" value="1"/>
</dbReference>
<accession>A0A0F6YNB6</accession>
<sequence>MRALLALASLLAIAAPAAAQPLVVIDPGHGGSDPGAVGCSIEEEDVVLDVSQRLQVLLERDGVRIAMTRDADTTVGLSARATFANSRGATGFVSIHSNSNGGTPATGTETFVYPGSNARTRALGQGVQSAMIAAWGLRDRGLKEGNFAVVRETTMPAALGELAFTNNCATDARYLSDPAQRQRMAEHLRTAILNWLGVSPMPTTGTLRGVVFEDQGVGTEDITVRIGGAGVRVTETGASATSAADGAWSFTVPPGEYTVEASHAGHVTASRRCAVVSGMTTWCSVGLLPESTPPPPDAGSVGEEDAGVIEEVDAGARDAATGGDAGPARDAGATGPGREMIDGGCSVGHGSGSSAWLAMVLAGLVIAMRRRRAPVALLATFAIVGCAREAAPTAHESDLRGIVDEENVAPSARIGARPVASFVTLGPRREWLVQDLVTPVLSPDGTRALLASPDHTALFVLELDGTSTVRELCGVGRCGWEPQWQDDGAAVAFRTEGQSGTAVPAEAVSLEDGRSLAVHVGERGVHAWTDEDDRAWLRIDGRVREIGPEGERVMMPTLTSDRRHVVMWGLTEGVLIHRVRDGAIVYAGPGGHPRVDPSGRWLVLERTEDDGHEITRSDLYVVDLADPSYAIAPLVLSDDRVERMPSLSRIGDDGAGTLAYVEEGALVVREVRLSR</sequence>
<proteinExistence type="predicted"/>
<dbReference type="AlphaFoldDB" id="A0A0F6YNB6"/>
<evidence type="ECO:0000259" key="6">
    <source>
        <dbReference type="SMART" id="SM00646"/>
    </source>
</evidence>
<protein>
    <recommendedName>
        <fullName evidence="2">N-acetylmuramoyl-L-alanine amidase</fullName>
        <ecNumber evidence="2">3.5.1.28</ecNumber>
    </recommendedName>
</protein>